<feature type="signal peptide" evidence="1">
    <location>
        <begin position="1"/>
        <end position="23"/>
    </location>
</feature>
<accession>R7UM97</accession>
<dbReference type="EMBL" id="KB302363">
    <property type="protein sequence ID" value="ELU04392.1"/>
    <property type="molecule type" value="Genomic_DNA"/>
</dbReference>
<dbReference type="EMBL" id="AMQN01008178">
    <property type="status" value="NOT_ANNOTATED_CDS"/>
    <property type="molecule type" value="Genomic_DNA"/>
</dbReference>
<dbReference type="AlphaFoldDB" id="R7UM97"/>
<evidence type="ECO:0008006" key="5">
    <source>
        <dbReference type="Google" id="ProtNLM"/>
    </source>
</evidence>
<evidence type="ECO:0000313" key="3">
    <source>
        <dbReference type="EnsemblMetazoa" id="CapteP223515"/>
    </source>
</evidence>
<dbReference type="EnsemblMetazoa" id="CapteT223515">
    <property type="protein sequence ID" value="CapteP223515"/>
    <property type="gene ID" value="CapteG223515"/>
</dbReference>
<reference evidence="4" key="1">
    <citation type="submission" date="2012-12" db="EMBL/GenBank/DDBJ databases">
        <authorList>
            <person name="Hellsten U."/>
            <person name="Grimwood J."/>
            <person name="Chapman J.A."/>
            <person name="Shapiro H."/>
            <person name="Aerts A."/>
            <person name="Otillar R.P."/>
            <person name="Terry A.Y."/>
            <person name="Boore J.L."/>
            <person name="Simakov O."/>
            <person name="Marletaz F."/>
            <person name="Cho S.-J."/>
            <person name="Edsinger-Gonzales E."/>
            <person name="Havlak P."/>
            <person name="Kuo D.-H."/>
            <person name="Larsson T."/>
            <person name="Lv J."/>
            <person name="Arendt D."/>
            <person name="Savage R."/>
            <person name="Osoegawa K."/>
            <person name="de Jong P."/>
            <person name="Lindberg D.R."/>
            <person name="Seaver E.C."/>
            <person name="Weisblat D.A."/>
            <person name="Putnam N.H."/>
            <person name="Grigoriev I.V."/>
            <person name="Rokhsar D.S."/>
        </authorList>
    </citation>
    <scope>NUCLEOTIDE SEQUENCE</scope>
    <source>
        <strain evidence="4">I ESC-2004</strain>
    </source>
</reference>
<dbReference type="HOGENOM" id="CLU_1462667_0_0_1"/>
<evidence type="ECO:0000313" key="2">
    <source>
        <dbReference type="EMBL" id="ELU04392.1"/>
    </source>
</evidence>
<feature type="chain" id="PRO_5008788200" description="Stanniocalcin" evidence="1">
    <location>
        <begin position="24"/>
        <end position="185"/>
    </location>
</feature>
<proteinExistence type="predicted"/>
<evidence type="ECO:0000313" key="4">
    <source>
        <dbReference type="Proteomes" id="UP000014760"/>
    </source>
</evidence>
<sequence>MEAVKLRTHAVLVLVLLMQVTEGMSSRVGGTEDQDPAPSIDDCSAHTGDCRYYTCLDQIGSCGKSTNFARSIGHKFCRGLEQYKSLMTEQGKQWAFNVKRCVTKRLSELPPSSCTDASRTTRHIFTSCAASEDLCTILWPNRSPLFLIFTEKHWLTLLESSRTCHRSLLTRFVFWTMNNSEIIYS</sequence>
<dbReference type="OrthoDB" id="9970481at2759"/>
<keyword evidence="1" id="KW-0732">Signal</keyword>
<reference evidence="3" key="3">
    <citation type="submission" date="2015-06" db="UniProtKB">
        <authorList>
            <consortium name="EnsemblMetazoa"/>
        </authorList>
    </citation>
    <scope>IDENTIFICATION</scope>
</reference>
<keyword evidence="4" id="KW-1185">Reference proteome</keyword>
<name>R7UM97_CAPTE</name>
<protein>
    <recommendedName>
        <fullName evidence="5">Stanniocalcin</fullName>
    </recommendedName>
</protein>
<reference evidence="2 4" key="2">
    <citation type="journal article" date="2013" name="Nature">
        <title>Insights into bilaterian evolution from three spiralian genomes.</title>
        <authorList>
            <person name="Simakov O."/>
            <person name="Marletaz F."/>
            <person name="Cho S.J."/>
            <person name="Edsinger-Gonzales E."/>
            <person name="Havlak P."/>
            <person name="Hellsten U."/>
            <person name="Kuo D.H."/>
            <person name="Larsson T."/>
            <person name="Lv J."/>
            <person name="Arendt D."/>
            <person name="Savage R."/>
            <person name="Osoegawa K."/>
            <person name="de Jong P."/>
            <person name="Grimwood J."/>
            <person name="Chapman J.A."/>
            <person name="Shapiro H."/>
            <person name="Aerts A."/>
            <person name="Otillar R.P."/>
            <person name="Terry A.Y."/>
            <person name="Boore J.L."/>
            <person name="Grigoriev I.V."/>
            <person name="Lindberg D.R."/>
            <person name="Seaver E.C."/>
            <person name="Weisblat D.A."/>
            <person name="Putnam N.H."/>
            <person name="Rokhsar D.S."/>
        </authorList>
    </citation>
    <scope>NUCLEOTIDE SEQUENCE</scope>
    <source>
        <strain evidence="2 4">I ESC-2004</strain>
    </source>
</reference>
<evidence type="ECO:0000256" key="1">
    <source>
        <dbReference type="SAM" id="SignalP"/>
    </source>
</evidence>
<gene>
    <name evidence="2" type="ORF">CAPTEDRAFT_223515</name>
</gene>
<dbReference type="Proteomes" id="UP000014760">
    <property type="component" value="Unassembled WGS sequence"/>
</dbReference>
<organism evidence="2">
    <name type="scientific">Capitella teleta</name>
    <name type="common">Polychaete worm</name>
    <dbReference type="NCBI Taxonomy" id="283909"/>
    <lineage>
        <taxon>Eukaryota</taxon>
        <taxon>Metazoa</taxon>
        <taxon>Spiralia</taxon>
        <taxon>Lophotrochozoa</taxon>
        <taxon>Annelida</taxon>
        <taxon>Polychaeta</taxon>
        <taxon>Sedentaria</taxon>
        <taxon>Scolecida</taxon>
        <taxon>Capitellidae</taxon>
        <taxon>Capitella</taxon>
    </lineage>
</organism>